<sequence length="83" mass="8922">MPVEKSRPCTGRCTDIRSRIVPSMTMCITAIGSMNERRYRSHACEGDSIGVVFRGSGPDKNATLLGPSEITSSDGSCILKLDT</sequence>
<dbReference type="AlphaFoldDB" id="A0A4Z1J4L9"/>
<accession>A0A4Z1J4L9</accession>
<reference evidence="1 2" key="1">
    <citation type="submission" date="2017-12" db="EMBL/GenBank/DDBJ databases">
        <title>Comparative genomics of Botrytis spp.</title>
        <authorList>
            <person name="Valero-Jimenez C.A."/>
            <person name="Tapia P."/>
            <person name="Veloso J."/>
            <person name="Silva-Moreno E."/>
            <person name="Staats M."/>
            <person name="Valdes J.H."/>
            <person name="Van Kan J.A.L."/>
        </authorList>
    </citation>
    <scope>NUCLEOTIDE SEQUENCE [LARGE SCALE GENOMIC DNA]</scope>
    <source>
        <strain evidence="1 2">MUCL2120</strain>
    </source>
</reference>
<gene>
    <name evidence="1" type="ORF">BOTNAR_0095g00150</name>
</gene>
<keyword evidence="2" id="KW-1185">Reference proteome</keyword>
<name>A0A4Z1J4L9_9HELO</name>
<dbReference type="Proteomes" id="UP000297452">
    <property type="component" value="Unassembled WGS sequence"/>
</dbReference>
<organism evidence="1 2">
    <name type="scientific">Botryotinia narcissicola</name>
    <dbReference type="NCBI Taxonomy" id="278944"/>
    <lineage>
        <taxon>Eukaryota</taxon>
        <taxon>Fungi</taxon>
        <taxon>Dikarya</taxon>
        <taxon>Ascomycota</taxon>
        <taxon>Pezizomycotina</taxon>
        <taxon>Leotiomycetes</taxon>
        <taxon>Helotiales</taxon>
        <taxon>Sclerotiniaceae</taxon>
        <taxon>Botryotinia</taxon>
    </lineage>
</organism>
<evidence type="ECO:0000313" key="1">
    <source>
        <dbReference type="EMBL" id="TGO63817.1"/>
    </source>
</evidence>
<comment type="caution">
    <text evidence="1">The sequence shown here is derived from an EMBL/GenBank/DDBJ whole genome shotgun (WGS) entry which is preliminary data.</text>
</comment>
<proteinExistence type="predicted"/>
<evidence type="ECO:0000313" key="2">
    <source>
        <dbReference type="Proteomes" id="UP000297452"/>
    </source>
</evidence>
<dbReference type="EMBL" id="PQXJ01000095">
    <property type="protein sequence ID" value="TGO63817.1"/>
    <property type="molecule type" value="Genomic_DNA"/>
</dbReference>
<protein>
    <submittedName>
        <fullName evidence="1">Uncharacterized protein</fullName>
    </submittedName>
</protein>